<dbReference type="RefSeq" id="WP_300447649.1">
    <property type="nucleotide sequence ID" value="NZ_CP145316.1"/>
</dbReference>
<proteinExistence type="predicted"/>
<gene>
    <name evidence="1" type="ORF">V3I05_06505</name>
</gene>
<dbReference type="SUPFAM" id="SSF55874">
    <property type="entry name" value="ATPase domain of HSP90 chaperone/DNA topoisomerase II/histidine kinase"/>
    <property type="match status" value="1"/>
</dbReference>
<sequence>MNLLERIEQTLLCIQNKDFLQFNSWMETADILLIENLMGRGILNGNEVKNDFFTFTQKGIHSKSGSSLMNICSRNDVEKSTYELVRVLSKTLNDAKILNEIQKDIKDCFRYVISEILNNIADHSNGNGIAIAQYYKTKKKVQFSALDNGIGFLANIKRKFSNINTQEEAIKKALEKGITTSSYNVLYASERNIGYGLFVISQLIQDIKESELVILSQDTLVSVRNKDGISVRRLKHNFECTLVCFEIDENSMRKLDYDIDTMIQKIVLPNTNSIDDVF</sequence>
<accession>A0ABZ3F2G6</accession>
<evidence type="ECO:0000313" key="1">
    <source>
        <dbReference type="EMBL" id="XAM17336.1"/>
    </source>
</evidence>
<protein>
    <recommendedName>
        <fullName evidence="3">ATP-binding protein</fullName>
    </recommendedName>
</protein>
<dbReference type="InterPro" id="IPR036890">
    <property type="entry name" value="HATPase_C_sf"/>
</dbReference>
<evidence type="ECO:0000313" key="2">
    <source>
        <dbReference type="Proteomes" id="UP001434737"/>
    </source>
</evidence>
<dbReference type="Proteomes" id="UP001434737">
    <property type="component" value="Chromosome"/>
</dbReference>
<keyword evidence="2" id="KW-1185">Reference proteome</keyword>
<evidence type="ECO:0008006" key="3">
    <source>
        <dbReference type="Google" id="ProtNLM"/>
    </source>
</evidence>
<dbReference type="Gene3D" id="3.30.565.10">
    <property type="entry name" value="Histidine kinase-like ATPase, C-terminal domain"/>
    <property type="match status" value="1"/>
</dbReference>
<reference evidence="1 2" key="1">
    <citation type="submission" date="2024-02" db="EMBL/GenBank/DDBJ databases">
        <title>Genome and pathogenicity analysis of Helicobacter mastomyrinus isolated from mice.</title>
        <authorList>
            <person name="Zhu L."/>
        </authorList>
    </citation>
    <scope>NUCLEOTIDE SEQUENCE [LARGE SCALE GENOMIC DNA]</scope>
    <source>
        <strain evidence="1 2">Hm-17</strain>
    </source>
</reference>
<organism evidence="1 2">
    <name type="scientific">Helicobacter mastomyrinus</name>
    <dbReference type="NCBI Taxonomy" id="287948"/>
    <lineage>
        <taxon>Bacteria</taxon>
        <taxon>Pseudomonadati</taxon>
        <taxon>Campylobacterota</taxon>
        <taxon>Epsilonproteobacteria</taxon>
        <taxon>Campylobacterales</taxon>
        <taxon>Helicobacteraceae</taxon>
        <taxon>Helicobacter</taxon>
    </lineage>
</organism>
<name>A0ABZ3F2G6_9HELI</name>
<dbReference type="EMBL" id="CP145316">
    <property type="protein sequence ID" value="XAM17336.1"/>
    <property type="molecule type" value="Genomic_DNA"/>
</dbReference>